<feature type="compositionally biased region" description="Low complexity" evidence="1">
    <location>
        <begin position="158"/>
        <end position="168"/>
    </location>
</feature>
<feature type="transmembrane region" description="Helical" evidence="2">
    <location>
        <begin position="187"/>
        <end position="206"/>
    </location>
</feature>
<reference evidence="4" key="1">
    <citation type="journal article" date="2014" name="Proc. Natl. Acad. Sci. U.S.A.">
        <title>Extensive sampling of basidiomycete genomes demonstrates inadequacy of the white-rot/brown-rot paradigm for wood decay fungi.</title>
        <authorList>
            <person name="Riley R."/>
            <person name="Salamov A.A."/>
            <person name="Brown D.W."/>
            <person name="Nagy L.G."/>
            <person name="Floudas D."/>
            <person name="Held B.W."/>
            <person name="Levasseur A."/>
            <person name="Lombard V."/>
            <person name="Morin E."/>
            <person name="Otillar R."/>
            <person name="Lindquist E.A."/>
            <person name="Sun H."/>
            <person name="LaButti K.M."/>
            <person name="Schmutz J."/>
            <person name="Jabbour D."/>
            <person name="Luo H."/>
            <person name="Baker S.E."/>
            <person name="Pisabarro A.G."/>
            <person name="Walton J.D."/>
            <person name="Blanchette R.A."/>
            <person name="Henrissat B."/>
            <person name="Martin F."/>
            <person name="Cullen D."/>
            <person name="Hibbett D.S."/>
            <person name="Grigoriev I.V."/>
        </authorList>
    </citation>
    <scope>NUCLEOTIDE SEQUENCE [LARGE SCALE GENOMIC DNA]</scope>
    <source>
        <strain evidence="4">CBS 339.88</strain>
    </source>
</reference>
<keyword evidence="4" id="KW-1185">Reference proteome</keyword>
<keyword evidence="2" id="KW-0812">Transmembrane</keyword>
<organism evidence="3 4">
    <name type="scientific">Galerina marginata (strain CBS 339.88)</name>
    <dbReference type="NCBI Taxonomy" id="685588"/>
    <lineage>
        <taxon>Eukaryota</taxon>
        <taxon>Fungi</taxon>
        <taxon>Dikarya</taxon>
        <taxon>Basidiomycota</taxon>
        <taxon>Agaricomycotina</taxon>
        <taxon>Agaricomycetes</taxon>
        <taxon>Agaricomycetidae</taxon>
        <taxon>Agaricales</taxon>
        <taxon>Agaricineae</taxon>
        <taxon>Strophariaceae</taxon>
        <taxon>Galerina</taxon>
    </lineage>
</organism>
<feature type="region of interest" description="Disordered" evidence="1">
    <location>
        <begin position="158"/>
        <end position="181"/>
    </location>
</feature>
<proteinExistence type="predicted"/>
<keyword evidence="2" id="KW-1133">Transmembrane helix</keyword>
<dbReference type="AlphaFoldDB" id="A0A067S7X0"/>
<dbReference type="Proteomes" id="UP000027222">
    <property type="component" value="Unassembled WGS sequence"/>
</dbReference>
<evidence type="ECO:0000256" key="2">
    <source>
        <dbReference type="SAM" id="Phobius"/>
    </source>
</evidence>
<evidence type="ECO:0000256" key="1">
    <source>
        <dbReference type="SAM" id="MobiDB-lite"/>
    </source>
</evidence>
<protein>
    <submittedName>
        <fullName evidence="3">Uncharacterized protein</fullName>
    </submittedName>
</protein>
<dbReference type="EMBL" id="KL142419">
    <property type="protein sequence ID" value="KDR66945.1"/>
    <property type="molecule type" value="Genomic_DNA"/>
</dbReference>
<evidence type="ECO:0000313" key="3">
    <source>
        <dbReference type="EMBL" id="KDR66945.1"/>
    </source>
</evidence>
<evidence type="ECO:0000313" key="4">
    <source>
        <dbReference type="Proteomes" id="UP000027222"/>
    </source>
</evidence>
<sequence length="225" mass="24508">MDWRPATDTILIWRLPNATVIKFVNLSRFLLDPFLSKKNTRIQSYALVLSINDSDPGIQYGLGWVNKPNFLAQTDPKYPMYGTLHETVNQTDLTYSFFVTTEPKANFAFDFSVLDPSVAKKVLNGSGTVQFLVFQTFALPRGKAIPLTLTHLVVQNSTTNPNSSVPTTTPTPPAAPNAGANGPRRPHLAIILGCCGVAALALLILAPEKFSVADNRVGYSSPYPA</sequence>
<accession>A0A067S7X0</accession>
<gene>
    <name evidence="3" type="ORF">GALMADRAFT_283746</name>
</gene>
<keyword evidence="2" id="KW-0472">Membrane</keyword>
<dbReference type="HOGENOM" id="CLU_1230019_0_0_1"/>
<name>A0A067S7X0_GALM3</name>